<dbReference type="RefSeq" id="WP_108950325.1">
    <property type="nucleotide sequence ID" value="NZ_CP022187.1"/>
</dbReference>
<feature type="domain" description="HTH lysR-type" evidence="6">
    <location>
        <begin position="3"/>
        <end position="60"/>
    </location>
</feature>
<organism evidence="7 8">
    <name type="scientific">Parazoarcus communis</name>
    <dbReference type="NCBI Taxonomy" id="41977"/>
    <lineage>
        <taxon>Bacteria</taxon>
        <taxon>Pseudomonadati</taxon>
        <taxon>Pseudomonadota</taxon>
        <taxon>Betaproteobacteria</taxon>
        <taxon>Rhodocyclales</taxon>
        <taxon>Zoogloeaceae</taxon>
        <taxon>Parazoarcus</taxon>
    </lineage>
</organism>
<evidence type="ECO:0000259" key="6">
    <source>
        <dbReference type="PROSITE" id="PS50931"/>
    </source>
</evidence>
<gene>
    <name evidence="7" type="ORF">CEW83_16565</name>
</gene>
<dbReference type="PANTHER" id="PTHR30293">
    <property type="entry name" value="TRANSCRIPTIONAL REGULATORY PROTEIN NAC-RELATED"/>
    <property type="match status" value="1"/>
</dbReference>
<dbReference type="InterPro" id="IPR036390">
    <property type="entry name" value="WH_DNA-bd_sf"/>
</dbReference>
<dbReference type="KEGG" id="acom:CEW83_16565"/>
<dbReference type="InterPro" id="IPR000847">
    <property type="entry name" value="LysR_HTH_N"/>
</dbReference>
<evidence type="ECO:0000256" key="4">
    <source>
        <dbReference type="ARBA" id="ARBA00023159"/>
    </source>
</evidence>
<dbReference type="Pfam" id="PF03466">
    <property type="entry name" value="LysR_substrate"/>
    <property type="match status" value="1"/>
</dbReference>
<evidence type="ECO:0000256" key="1">
    <source>
        <dbReference type="ARBA" id="ARBA00009437"/>
    </source>
</evidence>
<evidence type="ECO:0000313" key="7">
    <source>
        <dbReference type="EMBL" id="AWI76626.1"/>
    </source>
</evidence>
<dbReference type="Gene3D" id="1.10.10.10">
    <property type="entry name" value="Winged helix-like DNA-binding domain superfamily/Winged helix DNA-binding domain"/>
    <property type="match status" value="1"/>
</dbReference>
<evidence type="ECO:0000256" key="2">
    <source>
        <dbReference type="ARBA" id="ARBA00023015"/>
    </source>
</evidence>
<keyword evidence="2" id="KW-0805">Transcription regulation</keyword>
<dbReference type="SUPFAM" id="SSF46785">
    <property type="entry name" value="Winged helix' DNA-binding domain"/>
    <property type="match status" value="1"/>
</dbReference>
<dbReference type="Gene3D" id="3.40.190.290">
    <property type="match status" value="1"/>
</dbReference>
<keyword evidence="3" id="KW-0238">DNA-binding</keyword>
<comment type="similarity">
    <text evidence="1">Belongs to the LysR transcriptional regulatory family.</text>
</comment>
<dbReference type="PROSITE" id="PS50931">
    <property type="entry name" value="HTH_LYSR"/>
    <property type="match status" value="1"/>
</dbReference>
<proteinExistence type="inferred from homology"/>
<keyword evidence="8" id="KW-1185">Reference proteome</keyword>
<name>A0A2U8GUE1_9RHOO</name>
<dbReference type="InterPro" id="IPR036388">
    <property type="entry name" value="WH-like_DNA-bd_sf"/>
</dbReference>
<keyword evidence="4" id="KW-0010">Activator</keyword>
<evidence type="ECO:0000256" key="5">
    <source>
        <dbReference type="ARBA" id="ARBA00023163"/>
    </source>
</evidence>
<sequence length="297" mass="32715">MTLNYKHLRYFWTVARAGSIAQAARLLHLTPHSISAQLTTLETSLGASLFRRVGRRLELTDAGRRILGHADEIFALGDQIVELMRDESLSIPLPFRIGIADAMPKSVVYQLIEPALQLDNAPRLVCREGRLENLLGELAVHRLDIVIADRPLPPGVSVRGFSHLLGESPLSVFASSGLAARLPAGFPALLDRAPFLLPGEDVAYRPALLQWLERSKVQPRIVAEFDDSALMKAFGQAGAGLFVGPRAIATYICEQYKVQVVGEIDKVREQIFAITTERKLSHPAMQAISQRAREAMP</sequence>
<reference evidence="7 8" key="1">
    <citation type="submission" date="2017-06" db="EMBL/GenBank/DDBJ databases">
        <title>Azoarcus.</title>
        <authorList>
            <person name="Woo J.-H."/>
            <person name="Kim H.-S."/>
        </authorList>
    </citation>
    <scope>NUCLEOTIDE SEQUENCE [LARGE SCALE GENOMIC DNA]</scope>
    <source>
        <strain evidence="7 8">TSPY31</strain>
    </source>
</reference>
<dbReference type="GO" id="GO:2000142">
    <property type="term" value="P:regulation of DNA-templated transcription initiation"/>
    <property type="evidence" value="ECO:0007669"/>
    <property type="project" value="TreeGrafter"/>
</dbReference>
<dbReference type="FunFam" id="1.10.10.10:FF:000001">
    <property type="entry name" value="LysR family transcriptional regulator"/>
    <property type="match status" value="1"/>
</dbReference>
<dbReference type="Proteomes" id="UP000244930">
    <property type="component" value="Chromosome"/>
</dbReference>
<dbReference type="Pfam" id="PF00126">
    <property type="entry name" value="HTH_1"/>
    <property type="match status" value="1"/>
</dbReference>
<dbReference type="GO" id="GO:0003677">
    <property type="term" value="F:DNA binding"/>
    <property type="evidence" value="ECO:0007669"/>
    <property type="project" value="UniProtKB-KW"/>
</dbReference>
<keyword evidence="5" id="KW-0804">Transcription</keyword>
<dbReference type="AlphaFoldDB" id="A0A2U8GUE1"/>
<dbReference type="GO" id="GO:0003700">
    <property type="term" value="F:DNA-binding transcription factor activity"/>
    <property type="evidence" value="ECO:0007669"/>
    <property type="project" value="InterPro"/>
</dbReference>
<accession>A0A2U8GUE1</accession>
<evidence type="ECO:0000256" key="3">
    <source>
        <dbReference type="ARBA" id="ARBA00023125"/>
    </source>
</evidence>
<evidence type="ECO:0000313" key="8">
    <source>
        <dbReference type="Proteomes" id="UP000244930"/>
    </source>
</evidence>
<dbReference type="SUPFAM" id="SSF53850">
    <property type="entry name" value="Periplasmic binding protein-like II"/>
    <property type="match status" value="1"/>
</dbReference>
<protein>
    <submittedName>
        <fullName evidence="7">LysR family transcriptional regulator</fullName>
    </submittedName>
</protein>
<dbReference type="EMBL" id="CP022187">
    <property type="protein sequence ID" value="AWI76626.1"/>
    <property type="molecule type" value="Genomic_DNA"/>
</dbReference>
<dbReference type="InterPro" id="IPR005119">
    <property type="entry name" value="LysR_subst-bd"/>
</dbReference>
<dbReference type="PANTHER" id="PTHR30293:SF2">
    <property type="entry name" value="TRANSCRIPTIONAL ACTIVATOR PROTEIN NHAR"/>
    <property type="match status" value="1"/>
</dbReference>